<dbReference type="PANTHER" id="PTHR46060:SF1">
    <property type="entry name" value="MARINER MOS1 TRANSPOSASE-LIKE PROTEIN"/>
    <property type="match status" value="1"/>
</dbReference>
<reference evidence="2 3" key="1">
    <citation type="submission" date="2022-01" db="EMBL/GenBank/DDBJ databases">
        <title>A chromosomal length assembly of Cordylochernes scorpioides.</title>
        <authorList>
            <person name="Zeh D."/>
            <person name="Zeh J."/>
        </authorList>
    </citation>
    <scope>NUCLEOTIDE SEQUENCE [LARGE SCALE GENOMIC DNA]</scope>
    <source>
        <strain evidence="2">IN4F17</strain>
        <tissue evidence="2">Whole Body</tissue>
    </source>
</reference>
<dbReference type="Gene3D" id="1.10.10.1450">
    <property type="match status" value="1"/>
</dbReference>
<keyword evidence="3" id="KW-1185">Reference proteome</keyword>
<name>A0ABY6KLE8_9ARAC</name>
<dbReference type="InterPro" id="IPR001888">
    <property type="entry name" value="Transposase_1"/>
</dbReference>
<sequence>MSLKIYFLDSHLDFFPDNLSAVSDERGERFHQDISSMEMRYQGKWSPIMLADYCWTLKSDEQQAIATETYELIKEAFGDAALSRSRTFEWFSRFLKSREKVNDDQHTGRPRSLRCEENKLKIKELNKSNRRISIKDLSSETGLSVGLCHQIVTKDLDMIRTSSKIFPRILTEEQKVRMDVCKNMVEMTQTDPEWMQKIITGDETWVYQYDPETKRQSSQWIERGEPKPKKARLTNSKVKTLLVTFFDINGLVHHEFIPFGRTINQEVYLGIMRRLREAVRLKRPERWQNNDWILHVDNARPHTAHVVLQFLSKNSTTQIPHPPYSPDLAPNDFFLYPKLKIKLKGRKFDNVDMIQAESKATLRNPSKSDFISCFDNWKKDGTGVLRQEGHILKNIKLVFLFILFFSMIQSSPGN</sequence>
<dbReference type="Proteomes" id="UP001235939">
    <property type="component" value="Chromosome 06"/>
</dbReference>
<accession>A0ABY6KLE8</accession>
<dbReference type="InterPro" id="IPR041426">
    <property type="entry name" value="Mos1_HTH"/>
</dbReference>
<dbReference type="InterPro" id="IPR036397">
    <property type="entry name" value="RNaseH_sf"/>
</dbReference>
<proteinExistence type="predicted"/>
<gene>
    <name evidence="2" type="ORF">LAZ67_6003932</name>
</gene>
<dbReference type="InterPro" id="IPR052709">
    <property type="entry name" value="Transposase-MT_Hybrid"/>
</dbReference>
<evidence type="ECO:0000313" key="3">
    <source>
        <dbReference type="Proteomes" id="UP001235939"/>
    </source>
</evidence>
<dbReference type="PANTHER" id="PTHR46060">
    <property type="entry name" value="MARINER MOS1 TRANSPOSASE-LIKE PROTEIN"/>
    <property type="match status" value="1"/>
</dbReference>
<evidence type="ECO:0000259" key="1">
    <source>
        <dbReference type="Pfam" id="PF17906"/>
    </source>
</evidence>
<dbReference type="Pfam" id="PF17906">
    <property type="entry name" value="HTH_48"/>
    <property type="match status" value="1"/>
</dbReference>
<dbReference type="Gene3D" id="3.30.420.10">
    <property type="entry name" value="Ribonuclease H-like superfamily/Ribonuclease H"/>
    <property type="match status" value="1"/>
</dbReference>
<organism evidence="2 3">
    <name type="scientific">Cordylochernes scorpioides</name>
    <dbReference type="NCBI Taxonomy" id="51811"/>
    <lineage>
        <taxon>Eukaryota</taxon>
        <taxon>Metazoa</taxon>
        <taxon>Ecdysozoa</taxon>
        <taxon>Arthropoda</taxon>
        <taxon>Chelicerata</taxon>
        <taxon>Arachnida</taxon>
        <taxon>Pseudoscorpiones</taxon>
        <taxon>Cheliferoidea</taxon>
        <taxon>Chernetidae</taxon>
        <taxon>Cordylochernes</taxon>
    </lineage>
</organism>
<dbReference type="Pfam" id="PF01359">
    <property type="entry name" value="Transposase_1"/>
    <property type="match status" value="1"/>
</dbReference>
<feature type="domain" description="Mos1 transposase HTH" evidence="1">
    <location>
        <begin position="66"/>
        <end position="95"/>
    </location>
</feature>
<protein>
    <recommendedName>
        <fullName evidence="1">Mos1 transposase HTH domain-containing protein</fullName>
    </recommendedName>
</protein>
<evidence type="ECO:0000313" key="2">
    <source>
        <dbReference type="EMBL" id="UYV69544.1"/>
    </source>
</evidence>
<dbReference type="EMBL" id="CP092868">
    <property type="protein sequence ID" value="UYV69544.1"/>
    <property type="molecule type" value="Genomic_DNA"/>
</dbReference>